<accession>A0A5N6V742</accession>
<reference evidence="1 2" key="1">
    <citation type="submission" date="2019-04" db="EMBL/GenBank/DDBJ databases">
        <title>Friends and foes A comparative genomics study of 23 Aspergillus species from section Flavi.</title>
        <authorList>
            <consortium name="DOE Joint Genome Institute"/>
            <person name="Kjaerbolling I."/>
            <person name="Vesth T."/>
            <person name="Frisvad J.C."/>
            <person name="Nybo J.L."/>
            <person name="Theobald S."/>
            <person name="Kildgaard S."/>
            <person name="Isbrandt T."/>
            <person name="Kuo A."/>
            <person name="Sato A."/>
            <person name="Lyhne E.K."/>
            <person name="Kogle M.E."/>
            <person name="Wiebenga A."/>
            <person name="Kun R.S."/>
            <person name="Lubbers R.J."/>
            <person name="Makela M.R."/>
            <person name="Barry K."/>
            <person name="Chovatia M."/>
            <person name="Clum A."/>
            <person name="Daum C."/>
            <person name="Haridas S."/>
            <person name="He G."/>
            <person name="LaButti K."/>
            <person name="Lipzen A."/>
            <person name="Mondo S."/>
            <person name="Riley R."/>
            <person name="Salamov A."/>
            <person name="Simmons B.A."/>
            <person name="Magnuson J.K."/>
            <person name="Henrissat B."/>
            <person name="Mortensen U.H."/>
            <person name="Larsen T.O."/>
            <person name="Devries R.P."/>
            <person name="Grigoriev I.V."/>
            <person name="Machida M."/>
            <person name="Baker S.E."/>
            <person name="Andersen M.R."/>
        </authorList>
    </citation>
    <scope>NUCLEOTIDE SEQUENCE [LARGE SCALE GENOMIC DNA]</scope>
    <source>
        <strain evidence="1 2">CBS 117626</strain>
    </source>
</reference>
<dbReference type="Proteomes" id="UP000326950">
    <property type="component" value="Unassembled WGS sequence"/>
</dbReference>
<proteinExistence type="predicted"/>
<dbReference type="OrthoDB" id="2129069at2759"/>
<evidence type="ECO:0000313" key="2">
    <source>
        <dbReference type="Proteomes" id="UP000326950"/>
    </source>
</evidence>
<protein>
    <submittedName>
        <fullName evidence="1">Uncharacterized protein</fullName>
    </submittedName>
</protein>
<gene>
    <name evidence="1" type="ORF">BDV40DRAFT_224668</name>
</gene>
<keyword evidence="2" id="KW-1185">Reference proteome</keyword>
<dbReference type="EMBL" id="ML738592">
    <property type="protein sequence ID" value="KAE8166836.1"/>
    <property type="molecule type" value="Genomic_DNA"/>
</dbReference>
<evidence type="ECO:0000313" key="1">
    <source>
        <dbReference type="EMBL" id="KAE8166836.1"/>
    </source>
</evidence>
<dbReference type="AlphaFoldDB" id="A0A5N6V742"/>
<name>A0A5N6V742_ASPTM</name>
<organism evidence="1 2">
    <name type="scientific">Aspergillus tamarii</name>
    <dbReference type="NCBI Taxonomy" id="41984"/>
    <lineage>
        <taxon>Eukaryota</taxon>
        <taxon>Fungi</taxon>
        <taxon>Dikarya</taxon>
        <taxon>Ascomycota</taxon>
        <taxon>Pezizomycotina</taxon>
        <taxon>Eurotiomycetes</taxon>
        <taxon>Eurotiomycetidae</taxon>
        <taxon>Eurotiales</taxon>
        <taxon>Aspergillaceae</taxon>
        <taxon>Aspergillus</taxon>
        <taxon>Aspergillus subgen. Circumdati</taxon>
    </lineage>
</organism>
<sequence length="206" mass="23049">MCLTIALESELQNCDLNFQLQSCSLPLKILLLSPSSIQATDKENTSSRLINFYHSRNNSNYQNYAIAFFLSEDSFNRASGKCDLDGLLALQALVAECLPALIPIIPIPDSSCFLSCLEEYTASLADIRLQTPSLTDSMTLLSHVTSAYPNILSDREINILSDLFPSLRSLSQAVRSPEGWKFLVDYLGEVRTREIADFWDHDKVCE</sequence>